<name>A0A645BAE9_9ZZZZ</name>
<gene>
    <name evidence="1" type="ORF">SDC9_109158</name>
</gene>
<accession>A0A645BAE9</accession>
<reference evidence="1" key="1">
    <citation type="submission" date="2019-08" db="EMBL/GenBank/DDBJ databases">
        <authorList>
            <person name="Kucharzyk K."/>
            <person name="Murdoch R.W."/>
            <person name="Higgins S."/>
            <person name="Loffler F."/>
        </authorList>
    </citation>
    <scope>NUCLEOTIDE SEQUENCE</scope>
</reference>
<organism evidence="1">
    <name type="scientific">bioreactor metagenome</name>
    <dbReference type="NCBI Taxonomy" id="1076179"/>
    <lineage>
        <taxon>unclassified sequences</taxon>
        <taxon>metagenomes</taxon>
        <taxon>ecological metagenomes</taxon>
    </lineage>
</organism>
<dbReference type="AlphaFoldDB" id="A0A645BAE9"/>
<protein>
    <submittedName>
        <fullName evidence="1">Uncharacterized protein</fullName>
    </submittedName>
</protein>
<evidence type="ECO:0000313" key="1">
    <source>
        <dbReference type="EMBL" id="MPM62292.1"/>
    </source>
</evidence>
<sequence>MCVEPYRNARFTHDFLACAEDVVGLVRNRENASAALGLERYAGLLNALHQRFVVKMRKCAVQKARVSQNMLKESIPIRNVGHVAAAFSGDIEFFAELLVSLKERDLMPVSCGVCGGNHAGRSATDNENDHVRSSLTASER</sequence>
<comment type="caution">
    <text evidence="1">The sequence shown here is derived from an EMBL/GenBank/DDBJ whole genome shotgun (WGS) entry which is preliminary data.</text>
</comment>
<proteinExistence type="predicted"/>
<dbReference type="EMBL" id="VSSQ01018793">
    <property type="protein sequence ID" value="MPM62292.1"/>
    <property type="molecule type" value="Genomic_DNA"/>
</dbReference>